<reference evidence="18" key="1">
    <citation type="submission" date="2015-11" db="EMBL/GenBank/DDBJ databases">
        <title>De novo transcriptome assembly of four potential Pierce s Disease insect vectors from Arizona vineyards.</title>
        <authorList>
            <person name="Tassone E.E."/>
        </authorList>
    </citation>
    <scope>NUCLEOTIDE SEQUENCE</scope>
</reference>
<dbReference type="PROSITE" id="PS50865">
    <property type="entry name" value="ZF_MYND_2"/>
    <property type="match status" value="1"/>
</dbReference>
<protein>
    <recommendedName>
        <fullName evidence="13">Protein-lysine N-methyltransferase SMYD4</fullName>
    </recommendedName>
    <alternativeName>
        <fullName evidence="14">SET and MYND domain-containing protein 4</fullName>
    </alternativeName>
</protein>
<dbReference type="Gene3D" id="2.170.270.10">
    <property type="entry name" value="SET domain"/>
    <property type="match status" value="1"/>
</dbReference>
<evidence type="ECO:0000259" key="16">
    <source>
        <dbReference type="PROSITE" id="PS50280"/>
    </source>
</evidence>
<comment type="subcellular location">
    <subcellularLocation>
        <location evidence="2">Cytoplasm</location>
    </subcellularLocation>
    <subcellularLocation>
        <location evidence="1">Nucleus</location>
    </subcellularLocation>
</comment>
<keyword evidence="6" id="KW-0949">S-adenosyl-L-methionine</keyword>
<name>A0A1B6J3U9_9HEMI</name>
<evidence type="ECO:0000256" key="10">
    <source>
        <dbReference type="ARBA" id="ARBA00023242"/>
    </source>
</evidence>
<dbReference type="SMART" id="SM00317">
    <property type="entry name" value="SET"/>
    <property type="match status" value="1"/>
</dbReference>
<dbReference type="InterPro" id="IPR046341">
    <property type="entry name" value="SET_dom_sf"/>
</dbReference>
<keyword evidence="5" id="KW-0808">Transferase</keyword>
<evidence type="ECO:0000256" key="7">
    <source>
        <dbReference type="ARBA" id="ARBA00022723"/>
    </source>
</evidence>
<dbReference type="GO" id="GO:0008270">
    <property type="term" value="F:zinc ion binding"/>
    <property type="evidence" value="ECO:0007669"/>
    <property type="project" value="UniProtKB-KW"/>
</dbReference>
<evidence type="ECO:0000256" key="9">
    <source>
        <dbReference type="ARBA" id="ARBA00022833"/>
    </source>
</evidence>
<evidence type="ECO:0000256" key="5">
    <source>
        <dbReference type="ARBA" id="ARBA00022679"/>
    </source>
</evidence>
<dbReference type="SUPFAM" id="SSF48452">
    <property type="entry name" value="TPR-like"/>
    <property type="match status" value="1"/>
</dbReference>
<dbReference type="PROSITE" id="PS50280">
    <property type="entry name" value="SET"/>
    <property type="match status" value="1"/>
</dbReference>
<evidence type="ECO:0000256" key="2">
    <source>
        <dbReference type="ARBA" id="ARBA00004496"/>
    </source>
</evidence>
<dbReference type="GO" id="GO:0005737">
    <property type="term" value="C:cytoplasm"/>
    <property type="evidence" value="ECO:0007669"/>
    <property type="project" value="UniProtKB-SubCell"/>
</dbReference>
<dbReference type="InterPro" id="IPR001214">
    <property type="entry name" value="SET_dom"/>
</dbReference>
<evidence type="ECO:0000256" key="3">
    <source>
        <dbReference type="ARBA" id="ARBA00022490"/>
    </source>
</evidence>
<dbReference type="Gene3D" id="1.25.40.10">
    <property type="entry name" value="Tetratricopeptide repeat domain"/>
    <property type="match status" value="1"/>
</dbReference>
<sequence>MSQIKWQDFLNILTLKGKDTGKLKKIKCATEDQVKFIICYDANKAYLEEWLTEHTRIEGKSSTKSADLRLSGNKIYQLGKDEEALTIYNQSVISAPFNSNQFALALANRSAVLTRLNYSEEAIKDIDLALKHGDNDIPRTKLLKRKAVLLSKLHMFEECIELVKSLCPGEEIDTQENSDLKNAYENALKKSESKNESKLEHTQKNVPLPIPKGGENTTFPCASSCVMLKFSERKGRHVVAKTDIDMSDVIFVEKPFALVVLPDQYQQHCHHCCKKTVAFIPCEVCTRAQFCSIDCQTAAWSLYHQWECRGLDICHSIGIAHLGLRVALLADSSDRYKQVLELKTHLQDMKEDDVYQYAITAALLTLYLERYTSYFKDNAPIDVESMGCRILRHIAQLICNGHAITKIDSVALKENCHKTISETKQRIATAIYPSASMMNHSCDQNISNSFINEHLIVRAIRPIKAGEEVFNCYGPHYTRMNRDERQKMLQNQYFFTCDCKECSKSDECDSQQQFSALLCNYCTGPVMPDKASCSDCLKTQPLVQLANMALSAQEVFHAGQKFLEDGNKADALRCFEESVKLGSKCLYKHNKDLRTYKDSLARVLIELGLYNEAVVLIEDCISSIEKQFGCNSVEVVSELQKLFDVVTHVMADLAIKGKTASREYRSKLQKLKATQLKIQKCIKQSVDASYLNSIPGMTEALNSVELS</sequence>
<dbReference type="GO" id="GO:0008757">
    <property type="term" value="F:S-adenosylmethionine-dependent methyltransferase activity"/>
    <property type="evidence" value="ECO:0007669"/>
    <property type="project" value="UniProtKB-ARBA"/>
</dbReference>
<dbReference type="InterPro" id="IPR011990">
    <property type="entry name" value="TPR-like_helical_dom_sf"/>
</dbReference>
<dbReference type="GO" id="GO:0042826">
    <property type="term" value="F:histone deacetylase binding"/>
    <property type="evidence" value="ECO:0007669"/>
    <property type="project" value="TreeGrafter"/>
</dbReference>
<dbReference type="EMBL" id="GECU01013896">
    <property type="protein sequence ID" value="JAS93810.1"/>
    <property type="molecule type" value="Transcribed_RNA"/>
</dbReference>
<dbReference type="InterPro" id="IPR044421">
    <property type="entry name" value="SMYD4_SET"/>
</dbReference>
<keyword evidence="7" id="KW-0479">Metal-binding</keyword>
<keyword evidence="4" id="KW-0489">Methyltransferase</keyword>
<evidence type="ECO:0000256" key="6">
    <source>
        <dbReference type="ARBA" id="ARBA00022691"/>
    </source>
</evidence>
<gene>
    <name evidence="18" type="ORF">g.21629</name>
</gene>
<dbReference type="AlphaFoldDB" id="A0A1B6J3U9"/>
<dbReference type="InterPro" id="IPR002893">
    <property type="entry name" value="Znf_MYND"/>
</dbReference>
<dbReference type="Gene3D" id="1.10.220.160">
    <property type="match status" value="1"/>
</dbReference>
<proteinExistence type="predicted"/>
<dbReference type="GO" id="GO:0008170">
    <property type="term" value="F:N-methyltransferase activity"/>
    <property type="evidence" value="ECO:0007669"/>
    <property type="project" value="UniProtKB-ARBA"/>
</dbReference>
<evidence type="ECO:0000259" key="17">
    <source>
        <dbReference type="PROSITE" id="PS50865"/>
    </source>
</evidence>
<dbReference type="GO" id="GO:0005634">
    <property type="term" value="C:nucleus"/>
    <property type="evidence" value="ECO:0007669"/>
    <property type="project" value="UniProtKB-SubCell"/>
</dbReference>
<dbReference type="Gene3D" id="6.10.140.2220">
    <property type="match status" value="1"/>
</dbReference>
<dbReference type="GO" id="GO:0032259">
    <property type="term" value="P:methylation"/>
    <property type="evidence" value="ECO:0007669"/>
    <property type="project" value="UniProtKB-KW"/>
</dbReference>
<dbReference type="GO" id="GO:0008276">
    <property type="term" value="F:protein methyltransferase activity"/>
    <property type="evidence" value="ECO:0007669"/>
    <property type="project" value="UniProtKB-ARBA"/>
</dbReference>
<dbReference type="CDD" id="cd10536">
    <property type="entry name" value="SET_SMYD4"/>
    <property type="match status" value="1"/>
</dbReference>
<evidence type="ECO:0000256" key="12">
    <source>
        <dbReference type="ARBA" id="ARBA00093423"/>
    </source>
</evidence>
<evidence type="ECO:0000256" key="1">
    <source>
        <dbReference type="ARBA" id="ARBA00004123"/>
    </source>
</evidence>
<dbReference type="Pfam" id="PF01753">
    <property type="entry name" value="zf-MYND"/>
    <property type="match status" value="1"/>
</dbReference>
<feature type="domain" description="SET" evidence="16">
    <location>
        <begin position="224"/>
        <end position="474"/>
    </location>
</feature>
<comment type="catalytic activity">
    <reaction evidence="11">
        <text>L-lysyl-[protein] + S-adenosyl-L-methionine = N(6)-methyl-L-lysyl-[protein] + S-adenosyl-L-homocysteine + H(+)</text>
        <dbReference type="Rhea" id="RHEA:51736"/>
        <dbReference type="Rhea" id="RHEA-COMP:9752"/>
        <dbReference type="Rhea" id="RHEA-COMP:13053"/>
        <dbReference type="ChEBI" id="CHEBI:15378"/>
        <dbReference type="ChEBI" id="CHEBI:29969"/>
        <dbReference type="ChEBI" id="CHEBI:57856"/>
        <dbReference type="ChEBI" id="CHEBI:59789"/>
        <dbReference type="ChEBI" id="CHEBI:61929"/>
    </reaction>
</comment>
<accession>A0A1B6J3U9</accession>
<keyword evidence="8 15" id="KW-0863">Zinc-finger</keyword>
<dbReference type="Pfam" id="PF00856">
    <property type="entry name" value="SET"/>
    <property type="match status" value="1"/>
</dbReference>
<dbReference type="PANTHER" id="PTHR46165:SF2">
    <property type="entry name" value="SET AND MYND DOMAIN-CONTAINING PROTEIN 4"/>
    <property type="match status" value="1"/>
</dbReference>
<organism evidence="18">
    <name type="scientific">Homalodisca liturata</name>
    <dbReference type="NCBI Taxonomy" id="320908"/>
    <lineage>
        <taxon>Eukaryota</taxon>
        <taxon>Metazoa</taxon>
        <taxon>Ecdysozoa</taxon>
        <taxon>Arthropoda</taxon>
        <taxon>Hexapoda</taxon>
        <taxon>Insecta</taxon>
        <taxon>Pterygota</taxon>
        <taxon>Neoptera</taxon>
        <taxon>Paraneoptera</taxon>
        <taxon>Hemiptera</taxon>
        <taxon>Auchenorrhyncha</taxon>
        <taxon>Membracoidea</taxon>
        <taxon>Cicadellidae</taxon>
        <taxon>Cicadellinae</taxon>
        <taxon>Proconiini</taxon>
        <taxon>Homalodisca</taxon>
    </lineage>
</organism>
<dbReference type="InterPro" id="IPR052097">
    <property type="entry name" value="SET-MYND_domain_protein"/>
</dbReference>
<keyword evidence="10" id="KW-0539">Nucleus</keyword>
<dbReference type="SUPFAM" id="SSF82199">
    <property type="entry name" value="SET domain"/>
    <property type="match status" value="1"/>
</dbReference>
<feature type="domain" description="MYND-type" evidence="17">
    <location>
        <begin position="269"/>
        <end position="308"/>
    </location>
</feature>
<evidence type="ECO:0000256" key="11">
    <source>
        <dbReference type="ARBA" id="ARBA00048985"/>
    </source>
</evidence>
<evidence type="ECO:0000256" key="14">
    <source>
        <dbReference type="ARBA" id="ARBA00093680"/>
    </source>
</evidence>
<evidence type="ECO:0000256" key="4">
    <source>
        <dbReference type="ARBA" id="ARBA00022603"/>
    </source>
</evidence>
<comment type="function">
    <text evidence="12">Protein-lysine N-methyltransferase. Monomethylates PRMT5, modulating its transcriptional activity. May also act as a histone methyltransferase. Plays a critical role in cardiac development. Acts as a key epigenetic regulator of gene expression during cardiac development via its dual activities as a methyltransferase and negative regulator of HDAC1.</text>
</comment>
<evidence type="ECO:0000256" key="13">
    <source>
        <dbReference type="ARBA" id="ARBA00093635"/>
    </source>
</evidence>
<evidence type="ECO:0000256" key="8">
    <source>
        <dbReference type="ARBA" id="ARBA00022771"/>
    </source>
</evidence>
<evidence type="ECO:0000256" key="15">
    <source>
        <dbReference type="PROSITE-ProRule" id="PRU00134"/>
    </source>
</evidence>
<keyword evidence="3" id="KW-0963">Cytoplasm</keyword>
<evidence type="ECO:0000313" key="18">
    <source>
        <dbReference type="EMBL" id="JAS93810.1"/>
    </source>
</evidence>
<keyword evidence="9" id="KW-0862">Zinc</keyword>
<dbReference type="PANTHER" id="PTHR46165">
    <property type="entry name" value="SET AND MYND DOMAIN-CONTAINING PROTEIN 4"/>
    <property type="match status" value="1"/>
</dbReference>